<accession>F3N9X5</accession>
<dbReference type="EMBL" id="AEYX01000001">
    <property type="protein sequence ID" value="EGG49819.1"/>
    <property type="molecule type" value="Genomic_DNA"/>
</dbReference>
<sequence>MWCRLGYVWTTFSIRSAVHAERGFEQLAGPTAHPDGGSVMIGHGRGPGRRTGGYAHTVSPGRNGAARIGRWDTLPGWHGTDTCHRVRVTAALPSCEQRMTTRPKGLRAW</sequence>
<proteinExistence type="predicted"/>
<evidence type="ECO:0000313" key="2">
    <source>
        <dbReference type="EMBL" id="EGG49819.1"/>
    </source>
</evidence>
<evidence type="ECO:0000313" key="3">
    <source>
        <dbReference type="Proteomes" id="UP000003022"/>
    </source>
</evidence>
<name>F3N9X5_9ACTN</name>
<feature type="region of interest" description="Disordered" evidence="1">
    <location>
        <begin position="29"/>
        <end position="61"/>
    </location>
</feature>
<evidence type="ECO:0000256" key="1">
    <source>
        <dbReference type="SAM" id="MobiDB-lite"/>
    </source>
</evidence>
<dbReference type="STRING" id="996637.SGM_0159"/>
<dbReference type="Proteomes" id="UP000003022">
    <property type="component" value="Unassembled WGS sequence"/>
</dbReference>
<reference evidence="2 3" key="1">
    <citation type="journal article" date="2011" name="J. Bacteriol.">
        <title>Draft genome sequence of the marine bacterium Streptomyces griseoaurantiacus M045, which produces novel manumycin-type antibiotics with a pABA core component.</title>
        <authorList>
            <person name="Li F."/>
            <person name="Jiang P."/>
            <person name="Zheng H."/>
            <person name="Wang S."/>
            <person name="Zhao G."/>
            <person name="Qin S."/>
            <person name="Liu Z."/>
        </authorList>
    </citation>
    <scope>NUCLEOTIDE SEQUENCE [LARGE SCALE GENOMIC DNA]</scope>
    <source>
        <strain evidence="2 3">M045</strain>
    </source>
</reference>
<comment type="caution">
    <text evidence="2">The sequence shown here is derived from an EMBL/GenBank/DDBJ whole genome shotgun (WGS) entry which is preliminary data.</text>
</comment>
<dbReference type="AlphaFoldDB" id="F3N9X5"/>
<protein>
    <submittedName>
        <fullName evidence="2">Uncharacterized protein</fullName>
    </submittedName>
</protein>
<gene>
    <name evidence="2" type="ORF">SGM_0159</name>
</gene>
<keyword evidence="3" id="KW-1185">Reference proteome</keyword>
<organism evidence="2 3">
    <name type="scientific">Streptomyces griseoaurantiacus M045</name>
    <dbReference type="NCBI Taxonomy" id="996637"/>
    <lineage>
        <taxon>Bacteria</taxon>
        <taxon>Bacillati</taxon>
        <taxon>Actinomycetota</taxon>
        <taxon>Actinomycetes</taxon>
        <taxon>Kitasatosporales</taxon>
        <taxon>Streptomycetaceae</taxon>
        <taxon>Streptomyces</taxon>
        <taxon>Streptomyces aurantiacus group</taxon>
    </lineage>
</organism>